<dbReference type="RefSeq" id="WP_015204282.1">
    <property type="nucleotide sequence ID" value="NC_019753.1"/>
</dbReference>
<proteinExistence type="inferred from homology"/>
<dbReference type="EC" id="1.14.14.1" evidence="5"/>
<comment type="cofactor">
    <cofactor evidence="1 3">
        <name>heme</name>
        <dbReference type="ChEBI" id="CHEBI:30413"/>
    </cofactor>
</comment>
<keyword evidence="4 5" id="KW-0503">Monooxygenase</keyword>
<dbReference type="STRING" id="1173022.Cri9333_3346"/>
<dbReference type="InterPro" id="IPR017972">
    <property type="entry name" value="Cyt_P450_CS"/>
</dbReference>
<dbReference type="PRINTS" id="PR00463">
    <property type="entry name" value="EP450I"/>
</dbReference>
<evidence type="ECO:0000256" key="1">
    <source>
        <dbReference type="ARBA" id="ARBA00001971"/>
    </source>
</evidence>
<keyword evidence="4 5" id="KW-0560">Oxidoreductase</keyword>
<dbReference type="PROSITE" id="PS00086">
    <property type="entry name" value="CYTOCHROME_P450"/>
    <property type="match status" value="1"/>
</dbReference>
<dbReference type="Proteomes" id="UP000010472">
    <property type="component" value="Chromosome"/>
</dbReference>
<feature type="binding site" description="axial binding residue" evidence="3">
    <location>
        <position position="391"/>
    </location>
    <ligand>
        <name>heme</name>
        <dbReference type="ChEBI" id="CHEBI:30413"/>
    </ligand>
    <ligandPart>
        <name>Fe</name>
        <dbReference type="ChEBI" id="CHEBI:18248"/>
    </ligandPart>
</feature>
<dbReference type="PANTHER" id="PTHR24305">
    <property type="entry name" value="CYTOCHROME P450"/>
    <property type="match status" value="1"/>
</dbReference>
<evidence type="ECO:0000313" key="5">
    <source>
        <dbReference type="EMBL" id="AFZ14176.1"/>
    </source>
</evidence>
<dbReference type="PRINTS" id="PR00385">
    <property type="entry name" value="P450"/>
</dbReference>
<organism evidence="5 6">
    <name type="scientific">Crinalium epipsammum PCC 9333</name>
    <dbReference type="NCBI Taxonomy" id="1173022"/>
    <lineage>
        <taxon>Bacteria</taxon>
        <taxon>Bacillati</taxon>
        <taxon>Cyanobacteriota</taxon>
        <taxon>Cyanophyceae</taxon>
        <taxon>Gomontiellales</taxon>
        <taxon>Gomontiellaceae</taxon>
        <taxon>Crinalium</taxon>
    </lineage>
</organism>
<accession>K9W1U5</accession>
<dbReference type="InterPro" id="IPR001128">
    <property type="entry name" value="Cyt_P450"/>
</dbReference>
<gene>
    <name evidence="5" type="ORF">Cri9333_3346</name>
</gene>
<keyword evidence="3 4" id="KW-0408">Iron</keyword>
<evidence type="ECO:0000256" key="2">
    <source>
        <dbReference type="ARBA" id="ARBA00010617"/>
    </source>
</evidence>
<dbReference type="KEGG" id="cep:Cri9333_3346"/>
<evidence type="ECO:0000256" key="3">
    <source>
        <dbReference type="PIRSR" id="PIRSR602401-1"/>
    </source>
</evidence>
<dbReference type="EMBL" id="CP003620">
    <property type="protein sequence ID" value="AFZ14176.1"/>
    <property type="molecule type" value="Genomic_DNA"/>
</dbReference>
<dbReference type="OrthoDB" id="446280at2"/>
<dbReference type="GO" id="GO:0005506">
    <property type="term" value="F:iron ion binding"/>
    <property type="evidence" value="ECO:0007669"/>
    <property type="project" value="InterPro"/>
</dbReference>
<dbReference type="HOGENOM" id="CLU_001570_5_1_3"/>
<dbReference type="PATRIC" id="fig|1173022.3.peg.3615"/>
<dbReference type="PANTHER" id="PTHR24305:SF166">
    <property type="entry name" value="CYTOCHROME P450 12A4, MITOCHONDRIAL-RELATED"/>
    <property type="match status" value="1"/>
</dbReference>
<dbReference type="eggNOG" id="COG2124">
    <property type="taxonomic scope" value="Bacteria"/>
</dbReference>
<sequence>MKLLHRHSTPRLIRRLQWFAYPLEYLEMYAKQYGDTFKVGGKNSPAAVYLSHPQAIQQVFNAPPEIFDSGRGNGALNFLLGDNSLILLDGDRHQRQRKLLTPPFYSERMRAYSQLICDLTQQVTNEWQIGKSFNVRTYMQEITLRVILQAVFGLHQGERYDQLQQMLTALLETIGSPLGSAVLFFPVLQKDWGAWSPWGRFLRLRQQVDELIYTEIRERRQIDHPNNDILTLLISAQDQNGQPMTDEELHDELMTLLVAGHETTASALTWALYWSHYHPEVKEKLHYELQSLGDNLDPNLIAKFPYLTAVCQETLRIYPITATTFIRILKSPLEIMGEQLEAGTALIPCVYLAHHREELYPESKHFRPERFLERQFSPYEYFPFGGGNRRCIGMGLAQLEMKLALATILSRFELALTSNHPVKPVRRGLTMAPPGNLRMVVKNKLENVDKKLTKNISDSRKD</sequence>
<evidence type="ECO:0000313" key="6">
    <source>
        <dbReference type="Proteomes" id="UP000010472"/>
    </source>
</evidence>
<dbReference type="InterPro" id="IPR036396">
    <property type="entry name" value="Cyt_P450_sf"/>
</dbReference>
<comment type="similarity">
    <text evidence="2 4">Belongs to the cytochrome P450 family.</text>
</comment>
<dbReference type="InterPro" id="IPR002401">
    <property type="entry name" value="Cyt_P450_E_grp-I"/>
</dbReference>
<reference evidence="5 6" key="1">
    <citation type="submission" date="2012-06" db="EMBL/GenBank/DDBJ databases">
        <title>Finished chromosome of genome of Crinalium epipsammum PCC 9333.</title>
        <authorList>
            <consortium name="US DOE Joint Genome Institute"/>
            <person name="Gugger M."/>
            <person name="Coursin T."/>
            <person name="Rippka R."/>
            <person name="Tandeau De Marsac N."/>
            <person name="Huntemann M."/>
            <person name="Wei C.-L."/>
            <person name="Han J."/>
            <person name="Detter J.C."/>
            <person name="Han C."/>
            <person name="Tapia R."/>
            <person name="Davenport K."/>
            <person name="Daligault H."/>
            <person name="Erkkila T."/>
            <person name="Gu W."/>
            <person name="Munk A.C.C."/>
            <person name="Teshima H."/>
            <person name="Xu Y."/>
            <person name="Chain P."/>
            <person name="Chen A."/>
            <person name="Krypides N."/>
            <person name="Mavromatis K."/>
            <person name="Markowitz V."/>
            <person name="Szeto E."/>
            <person name="Ivanova N."/>
            <person name="Mikhailova N."/>
            <person name="Ovchinnikova G."/>
            <person name="Pagani I."/>
            <person name="Pati A."/>
            <person name="Goodwin L."/>
            <person name="Peters L."/>
            <person name="Pitluck S."/>
            <person name="Woyke T."/>
            <person name="Kerfeld C."/>
        </authorList>
    </citation>
    <scope>NUCLEOTIDE SEQUENCE [LARGE SCALE GENOMIC DNA]</scope>
    <source>
        <strain evidence="5 6">PCC 9333</strain>
    </source>
</reference>
<dbReference type="Pfam" id="PF00067">
    <property type="entry name" value="p450"/>
    <property type="match status" value="1"/>
</dbReference>
<dbReference type="Gene3D" id="1.10.630.10">
    <property type="entry name" value="Cytochrome P450"/>
    <property type="match status" value="1"/>
</dbReference>
<dbReference type="GO" id="GO:0020037">
    <property type="term" value="F:heme binding"/>
    <property type="evidence" value="ECO:0007669"/>
    <property type="project" value="InterPro"/>
</dbReference>
<evidence type="ECO:0000256" key="4">
    <source>
        <dbReference type="RuleBase" id="RU000461"/>
    </source>
</evidence>
<keyword evidence="6" id="KW-1185">Reference proteome</keyword>
<keyword evidence="3 4" id="KW-0479">Metal-binding</keyword>
<dbReference type="GO" id="GO:0016712">
    <property type="term" value="F:oxidoreductase activity, acting on paired donors, with incorporation or reduction of molecular oxygen, reduced flavin or flavoprotein as one donor, and incorporation of one atom of oxygen"/>
    <property type="evidence" value="ECO:0007669"/>
    <property type="project" value="UniProtKB-EC"/>
</dbReference>
<dbReference type="InterPro" id="IPR050121">
    <property type="entry name" value="Cytochrome_P450_monoxygenase"/>
</dbReference>
<protein>
    <submittedName>
        <fullName evidence="5">Unspecific monooxygenase</fullName>
        <ecNumber evidence="5">1.14.14.1</ecNumber>
    </submittedName>
</protein>
<dbReference type="SUPFAM" id="SSF48264">
    <property type="entry name" value="Cytochrome P450"/>
    <property type="match status" value="1"/>
</dbReference>
<keyword evidence="3 4" id="KW-0349">Heme</keyword>
<dbReference type="CDD" id="cd11053">
    <property type="entry name" value="CYP110-like"/>
    <property type="match status" value="1"/>
</dbReference>
<name>K9W1U5_9CYAN</name>
<dbReference type="AlphaFoldDB" id="K9W1U5"/>